<reference evidence="3" key="1">
    <citation type="submission" date="2023-10" db="EMBL/GenBank/DDBJ databases">
        <authorList>
            <person name="Chen Y."/>
            <person name="Shah S."/>
            <person name="Dougan E. K."/>
            <person name="Thang M."/>
            <person name="Chan C."/>
        </authorList>
    </citation>
    <scope>NUCLEOTIDE SEQUENCE [LARGE SCALE GENOMIC DNA]</scope>
</reference>
<dbReference type="EMBL" id="CAUYUJ010002346">
    <property type="protein sequence ID" value="CAK0800369.1"/>
    <property type="molecule type" value="Genomic_DNA"/>
</dbReference>
<protein>
    <submittedName>
        <fullName evidence="3">Uncharacterized protein</fullName>
    </submittedName>
</protein>
<feature type="non-terminal residue" evidence="3">
    <location>
        <position position="1"/>
    </location>
</feature>
<keyword evidence="2" id="KW-0812">Transmembrane</keyword>
<feature type="region of interest" description="Disordered" evidence="1">
    <location>
        <begin position="192"/>
        <end position="215"/>
    </location>
</feature>
<accession>A0ABN9Q7A3</accession>
<feature type="compositionally biased region" description="Low complexity" evidence="1">
    <location>
        <begin position="1"/>
        <end position="14"/>
    </location>
</feature>
<gene>
    <name evidence="3" type="ORF">PCOR1329_LOCUS8537</name>
</gene>
<name>A0ABN9Q7A3_9DINO</name>
<sequence length="215" mass="21987">RSARGPPARARGPSAPAPRPLPRPLPRMAASGGRGRLAWGRRRGAGLGGGAFWLLAAAAAPLGAGAVDLSWVSYSEAAELPMSQRWRDEMKDKLARIDTSQLSAKQKMQFKSLMRKLNGSSDPEGGLLQDVSGSVVLIWLLIVAGERAPRRAAGVAARGGLAGRAAGAAAAGALGGSALGGRASSGAAPMPNAWAAGGARPVDDEARQARLRRFG</sequence>
<dbReference type="Proteomes" id="UP001189429">
    <property type="component" value="Unassembled WGS sequence"/>
</dbReference>
<evidence type="ECO:0000313" key="4">
    <source>
        <dbReference type="Proteomes" id="UP001189429"/>
    </source>
</evidence>
<evidence type="ECO:0000256" key="2">
    <source>
        <dbReference type="SAM" id="Phobius"/>
    </source>
</evidence>
<feature type="region of interest" description="Disordered" evidence="1">
    <location>
        <begin position="1"/>
        <end position="36"/>
    </location>
</feature>
<evidence type="ECO:0000313" key="3">
    <source>
        <dbReference type="EMBL" id="CAK0800369.1"/>
    </source>
</evidence>
<keyword evidence="2" id="KW-0472">Membrane</keyword>
<comment type="caution">
    <text evidence="3">The sequence shown here is derived from an EMBL/GenBank/DDBJ whole genome shotgun (WGS) entry which is preliminary data.</text>
</comment>
<organism evidence="3 4">
    <name type="scientific">Prorocentrum cordatum</name>
    <dbReference type="NCBI Taxonomy" id="2364126"/>
    <lineage>
        <taxon>Eukaryota</taxon>
        <taxon>Sar</taxon>
        <taxon>Alveolata</taxon>
        <taxon>Dinophyceae</taxon>
        <taxon>Prorocentrales</taxon>
        <taxon>Prorocentraceae</taxon>
        <taxon>Prorocentrum</taxon>
    </lineage>
</organism>
<keyword evidence="2" id="KW-1133">Transmembrane helix</keyword>
<feature type="compositionally biased region" description="Pro residues" evidence="1">
    <location>
        <begin position="15"/>
        <end position="25"/>
    </location>
</feature>
<feature type="transmembrane region" description="Helical" evidence="2">
    <location>
        <begin position="126"/>
        <end position="144"/>
    </location>
</feature>
<proteinExistence type="predicted"/>
<keyword evidence="4" id="KW-1185">Reference proteome</keyword>
<evidence type="ECO:0000256" key="1">
    <source>
        <dbReference type="SAM" id="MobiDB-lite"/>
    </source>
</evidence>
<feature type="transmembrane region" description="Helical" evidence="2">
    <location>
        <begin position="44"/>
        <end position="64"/>
    </location>
</feature>